<dbReference type="EMBL" id="JBHSMF010000009">
    <property type="protein sequence ID" value="MFC5499031.1"/>
    <property type="molecule type" value="Genomic_DNA"/>
</dbReference>
<gene>
    <name evidence="3" type="ORF">ACFPOE_15900</name>
</gene>
<reference evidence="4" key="1">
    <citation type="journal article" date="2019" name="Int. J. Syst. Evol. Microbiol.">
        <title>The Global Catalogue of Microorganisms (GCM) 10K type strain sequencing project: providing services to taxonomists for standard genome sequencing and annotation.</title>
        <authorList>
            <consortium name="The Broad Institute Genomics Platform"/>
            <consortium name="The Broad Institute Genome Sequencing Center for Infectious Disease"/>
            <person name="Wu L."/>
            <person name="Ma J."/>
        </authorList>
    </citation>
    <scope>NUCLEOTIDE SEQUENCE [LARGE SCALE GENOMIC DNA]</scope>
    <source>
        <strain evidence="4">CCUG 57401</strain>
    </source>
</reference>
<evidence type="ECO:0000313" key="3">
    <source>
        <dbReference type="EMBL" id="MFC5499031.1"/>
    </source>
</evidence>
<name>A0ABW0NGG7_9BURK</name>
<dbReference type="Pfam" id="PF13211">
    <property type="entry name" value="DUF4019"/>
    <property type="match status" value="1"/>
</dbReference>
<feature type="signal peptide" evidence="2">
    <location>
        <begin position="1"/>
        <end position="22"/>
    </location>
</feature>
<dbReference type="Proteomes" id="UP001596037">
    <property type="component" value="Unassembled WGS sequence"/>
</dbReference>
<feature type="chain" id="PRO_5046360339" evidence="2">
    <location>
        <begin position="23"/>
        <end position="174"/>
    </location>
</feature>
<comment type="caution">
    <text evidence="3">The sequence shown here is derived from an EMBL/GenBank/DDBJ whole genome shotgun (WGS) entry which is preliminary data.</text>
</comment>
<feature type="region of interest" description="Disordered" evidence="1">
    <location>
        <begin position="32"/>
        <end position="58"/>
    </location>
</feature>
<protein>
    <submittedName>
        <fullName evidence="3">DUF4019 domain-containing protein</fullName>
    </submittedName>
</protein>
<accession>A0ABW0NGG7</accession>
<organism evidence="3 4">
    <name type="scientific">Caenimonas terrae</name>
    <dbReference type="NCBI Taxonomy" id="696074"/>
    <lineage>
        <taxon>Bacteria</taxon>
        <taxon>Pseudomonadati</taxon>
        <taxon>Pseudomonadota</taxon>
        <taxon>Betaproteobacteria</taxon>
        <taxon>Burkholderiales</taxon>
        <taxon>Comamonadaceae</taxon>
        <taxon>Caenimonas</taxon>
    </lineage>
</organism>
<evidence type="ECO:0000313" key="4">
    <source>
        <dbReference type="Proteomes" id="UP001596037"/>
    </source>
</evidence>
<sequence>MKAYQPTLLVLAAALACGSAFAQLKLPSKAAPKTAPAAKPAPAAAASEPAAEAQASPEVKEKAAAATLAASGWLLLLDRRDWGRAWETTSAMFRKAVPLASWMDGIPKARDLGDFVEREPVEAVYKPTLEGYPAGDYVTVIYGSKFSKKEEVVEVITTVREADGKWRVTGYSTR</sequence>
<dbReference type="RefSeq" id="WP_376851105.1">
    <property type="nucleotide sequence ID" value="NZ_JBHSMF010000009.1"/>
</dbReference>
<feature type="compositionally biased region" description="Low complexity" evidence="1">
    <location>
        <begin position="32"/>
        <end position="57"/>
    </location>
</feature>
<keyword evidence="4" id="KW-1185">Reference proteome</keyword>
<proteinExistence type="predicted"/>
<evidence type="ECO:0000256" key="1">
    <source>
        <dbReference type="SAM" id="MobiDB-lite"/>
    </source>
</evidence>
<dbReference type="PROSITE" id="PS51257">
    <property type="entry name" value="PROKAR_LIPOPROTEIN"/>
    <property type="match status" value="1"/>
</dbReference>
<dbReference type="InterPro" id="IPR025091">
    <property type="entry name" value="DUF4019"/>
</dbReference>
<evidence type="ECO:0000256" key="2">
    <source>
        <dbReference type="SAM" id="SignalP"/>
    </source>
</evidence>
<keyword evidence="2" id="KW-0732">Signal</keyword>